<dbReference type="GeneID" id="24788111"/>
<accession>A0A0E3SK43</accession>
<feature type="transmembrane region" description="Helical" evidence="1">
    <location>
        <begin position="103"/>
        <end position="126"/>
    </location>
</feature>
<dbReference type="AlphaFoldDB" id="A0A0E3SK43"/>
<dbReference type="Proteomes" id="UP000033066">
    <property type="component" value="Chromosome"/>
</dbReference>
<dbReference type="HOGENOM" id="CLU_091585_3_0_2"/>
<organism evidence="2 3">
    <name type="scientific">Methanosarcina barkeri 3</name>
    <dbReference type="NCBI Taxonomy" id="1434107"/>
    <lineage>
        <taxon>Archaea</taxon>
        <taxon>Methanobacteriati</taxon>
        <taxon>Methanobacteriota</taxon>
        <taxon>Stenosarchaea group</taxon>
        <taxon>Methanomicrobia</taxon>
        <taxon>Methanosarcinales</taxon>
        <taxon>Methanosarcinaceae</taxon>
        <taxon>Methanosarcina</taxon>
    </lineage>
</organism>
<feature type="transmembrane region" description="Helical" evidence="1">
    <location>
        <begin position="157"/>
        <end position="178"/>
    </location>
</feature>
<dbReference type="Pfam" id="PF03729">
    <property type="entry name" value="DUF308"/>
    <property type="match status" value="2"/>
</dbReference>
<gene>
    <name evidence="2" type="ORF">MSBR3_0629</name>
</gene>
<name>A0A0E3SK43_METBA</name>
<dbReference type="InterPro" id="IPR052712">
    <property type="entry name" value="Acid_resist_chaperone_HdeD"/>
</dbReference>
<dbReference type="RefSeq" id="WP_048106473.1">
    <property type="nucleotide sequence ID" value="NZ_CP009517.1"/>
</dbReference>
<dbReference type="OrthoDB" id="137866at2157"/>
<protein>
    <submittedName>
        <fullName evidence="2">Membrane protein</fullName>
    </submittedName>
</protein>
<dbReference type="InterPro" id="IPR005325">
    <property type="entry name" value="DUF308_memb"/>
</dbReference>
<keyword evidence="1" id="KW-0472">Membrane</keyword>
<feature type="transmembrane region" description="Helical" evidence="1">
    <location>
        <begin position="20"/>
        <end position="39"/>
    </location>
</feature>
<sequence length="182" mass="19481">MEQPIDNESGTELKVSQIPWWSVLLEGIIAIIIGIFLLYEPIATTILLIRLLAIFWLAEGIIAVIGALIFTKDGKWKLLSGILSIIAGVVILMYPIVSPYVVLKLLVIFIGALAIVNGAVILASTLKGEGGGMWILGAVSIVLGLLLLTNSLTGVLILPWIFGLFLIIGGIGAVIWGIRIRT</sequence>
<keyword evidence="1" id="KW-1133">Transmembrane helix</keyword>
<keyword evidence="3" id="KW-1185">Reference proteome</keyword>
<dbReference type="EMBL" id="CP009517">
    <property type="protein sequence ID" value="AKB81207.1"/>
    <property type="molecule type" value="Genomic_DNA"/>
</dbReference>
<evidence type="ECO:0000313" key="3">
    <source>
        <dbReference type="Proteomes" id="UP000033066"/>
    </source>
</evidence>
<proteinExistence type="predicted"/>
<evidence type="ECO:0000256" key="1">
    <source>
        <dbReference type="SAM" id="Phobius"/>
    </source>
</evidence>
<feature type="transmembrane region" description="Helical" evidence="1">
    <location>
        <begin position="45"/>
        <end position="71"/>
    </location>
</feature>
<evidence type="ECO:0000313" key="2">
    <source>
        <dbReference type="EMBL" id="AKB81207.1"/>
    </source>
</evidence>
<dbReference type="PANTHER" id="PTHR34989:SF1">
    <property type="entry name" value="PROTEIN HDED"/>
    <property type="match status" value="1"/>
</dbReference>
<dbReference type="KEGG" id="mbak:MSBR3_0629"/>
<feature type="transmembrane region" description="Helical" evidence="1">
    <location>
        <begin position="133"/>
        <end position="151"/>
    </location>
</feature>
<keyword evidence="1" id="KW-0812">Transmembrane</keyword>
<dbReference type="PANTHER" id="PTHR34989">
    <property type="entry name" value="PROTEIN HDED"/>
    <property type="match status" value="1"/>
</dbReference>
<feature type="transmembrane region" description="Helical" evidence="1">
    <location>
        <begin position="78"/>
        <end position="97"/>
    </location>
</feature>
<reference evidence="2" key="1">
    <citation type="submission" date="2014-07" db="EMBL/GenBank/DDBJ databases">
        <title>Methanogenic archaea and the global carbon cycle.</title>
        <authorList>
            <person name="Henriksen J.R."/>
            <person name="Luke J."/>
            <person name="Reinhart S."/>
            <person name="Benedict M.N."/>
            <person name="Youngblut N.D."/>
            <person name="Metcalf M.E."/>
            <person name="Whitaker R.J."/>
            <person name="Metcalf W.W."/>
        </authorList>
    </citation>
    <scope>NUCLEOTIDE SEQUENCE [LARGE SCALE GENOMIC DNA]</scope>
    <source>
        <strain evidence="2">3</strain>
    </source>
</reference>
<dbReference type="STRING" id="1434107.MSBR3_0629"/>
<dbReference type="PATRIC" id="fig|1434107.4.peg.839"/>
<dbReference type="GO" id="GO:0005886">
    <property type="term" value="C:plasma membrane"/>
    <property type="evidence" value="ECO:0007669"/>
    <property type="project" value="TreeGrafter"/>
</dbReference>